<dbReference type="EMBL" id="UINC01004466">
    <property type="protein sequence ID" value="SVA14532.1"/>
    <property type="molecule type" value="Genomic_DNA"/>
</dbReference>
<accession>A0A381TEF0</accession>
<dbReference type="InterPro" id="IPR032466">
    <property type="entry name" value="Metal_Hydrolase"/>
</dbReference>
<organism evidence="2">
    <name type="scientific">marine metagenome</name>
    <dbReference type="NCBI Taxonomy" id="408172"/>
    <lineage>
        <taxon>unclassified sequences</taxon>
        <taxon>metagenomes</taxon>
        <taxon>ecological metagenomes</taxon>
    </lineage>
</organism>
<protein>
    <recommendedName>
        <fullName evidence="1">Amidohydrolase 3 domain-containing protein</fullName>
    </recommendedName>
</protein>
<dbReference type="Gene3D" id="2.30.40.10">
    <property type="entry name" value="Urease, subunit C, domain 1"/>
    <property type="match status" value="1"/>
</dbReference>
<evidence type="ECO:0000313" key="2">
    <source>
        <dbReference type="EMBL" id="SVA14532.1"/>
    </source>
</evidence>
<reference evidence="2" key="1">
    <citation type="submission" date="2018-05" db="EMBL/GenBank/DDBJ databases">
        <authorList>
            <person name="Lanie J.A."/>
            <person name="Ng W.-L."/>
            <person name="Kazmierczak K.M."/>
            <person name="Andrzejewski T.M."/>
            <person name="Davidsen T.M."/>
            <person name="Wayne K.J."/>
            <person name="Tettelin H."/>
            <person name="Glass J.I."/>
            <person name="Rusch D."/>
            <person name="Podicherti R."/>
            <person name="Tsui H.-C.T."/>
            <person name="Winkler M.E."/>
        </authorList>
    </citation>
    <scope>NUCLEOTIDE SEQUENCE</scope>
</reference>
<evidence type="ECO:0000259" key="1">
    <source>
        <dbReference type="Pfam" id="PF07969"/>
    </source>
</evidence>
<dbReference type="PANTHER" id="PTHR32027">
    <property type="entry name" value="CYTOSINE DEAMINASE"/>
    <property type="match status" value="1"/>
</dbReference>
<name>A0A381TEF0_9ZZZZ</name>
<dbReference type="GO" id="GO:0016814">
    <property type="term" value="F:hydrolase activity, acting on carbon-nitrogen (but not peptide) bonds, in cyclic amidines"/>
    <property type="evidence" value="ECO:0007669"/>
    <property type="project" value="TreeGrafter"/>
</dbReference>
<dbReference type="Gene3D" id="3.20.20.140">
    <property type="entry name" value="Metal-dependent hydrolases"/>
    <property type="match status" value="1"/>
</dbReference>
<dbReference type="Pfam" id="PF07969">
    <property type="entry name" value="Amidohydro_3"/>
    <property type="match status" value="1"/>
</dbReference>
<dbReference type="SUPFAM" id="SSF51556">
    <property type="entry name" value="Metallo-dependent hydrolases"/>
    <property type="match status" value="1"/>
</dbReference>
<dbReference type="InterPro" id="IPR052349">
    <property type="entry name" value="Metallo-hydrolase_Enzymes"/>
</dbReference>
<dbReference type="InterPro" id="IPR011059">
    <property type="entry name" value="Metal-dep_hydrolase_composite"/>
</dbReference>
<proteinExistence type="predicted"/>
<feature type="domain" description="Amidohydrolase 3" evidence="1">
    <location>
        <begin position="80"/>
        <end position="374"/>
    </location>
</feature>
<dbReference type="PANTHER" id="PTHR32027:SF9">
    <property type="entry name" value="BLL3847 PROTEIN"/>
    <property type="match status" value="1"/>
</dbReference>
<dbReference type="AlphaFoldDB" id="A0A381TEF0"/>
<dbReference type="InterPro" id="IPR013108">
    <property type="entry name" value="Amidohydro_3"/>
</dbReference>
<sequence>MISAVRDSSTPFGDGTPVDELKGWLILPALAEPHAHLDKALTAEMVPNLDGDLDGGYEAWTTAVRAGKFTHEGMVARAIQAIDLLLVHGVTAVRSHVNVGGDSGAKNVVAMQEAKSHFTGLVDIQLVALTITPLAGPEGADNRAALADAIEAGVDLVGGAPNFDTDPAGFIKTALDAATDAGLGIDLHVDETLDPSSLDVRELARQVQDRGFEHQVAASHCVSLGMQTPKVQAEVAREIAKAGIAVFPLPQTNLFLQGRELSSAIPRGLTAIRALQDAGVLVAAGADNVQDIYNQVGRSDPLETAALLVMAGHQLADDAYGMVSNDARDGLGLGRVELIPGAPADLLVINAVSPREAIADAPMSRRVYHRGELVASADQWTQIHRAV</sequence>
<gene>
    <name evidence="2" type="ORF">METZ01_LOCUS67386</name>
</gene>